<dbReference type="InterPro" id="IPR013320">
    <property type="entry name" value="ConA-like_dom_sf"/>
</dbReference>
<dbReference type="InterPro" id="IPR012291">
    <property type="entry name" value="CBM2_carb-bd_dom_sf"/>
</dbReference>
<dbReference type="InterPro" id="IPR013319">
    <property type="entry name" value="GH11/12"/>
</dbReference>
<evidence type="ECO:0000313" key="2">
    <source>
        <dbReference type="Proteomes" id="UP001592582"/>
    </source>
</evidence>
<dbReference type="Gene3D" id="2.60.120.180">
    <property type="match status" value="1"/>
</dbReference>
<dbReference type="Pfam" id="PF00041">
    <property type="entry name" value="fn3"/>
    <property type="match status" value="1"/>
</dbReference>
<dbReference type="Gene3D" id="2.60.40.10">
    <property type="entry name" value="Immunoglobulins"/>
    <property type="match status" value="1"/>
</dbReference>
<reference evidence="1 2" key="1">
    <citation type="submission" date="2024-09" db="EMBL/GenBank/DDBJ databases">
        <authorList>
            <person name="Lee S.D."/>
        </authorList>
    </citation>
    <scope>NUCLEOTIDE SEQUENCE [LARGE SCALE GENOMIC DNA]</scope>
    <source>
        <strain evidence="1 2">N1-1</strain>
    </source>
</reference>
<dbReference type="InterPro" id="IPR001919">
    <property type="entry name" value="CBD2"/>
</dbReference>
<dbReference type="InterPro" id="IPR003961">
    <property type="entry name" value="FN3_dom"/>
</dbReference>
<keyword evidence="2" id="KW-1185">Reference proteome</keyword>
<evidence type="ECO:0000313" key="1">
    <source>
        <dbReference type="EMBL" id="MFC1407974.1"/>
    </source>
</evidence>
<gene>
    <name evidence="1" type="ORF">ACEZDG_01630</name>
</gene>
<dbReference type="PANTHER" id="PTHR34002">
    <property type="entry name" value="BLR1656 PROTEIN"/>
    <property type="match status" value="1"/>
</dbReference>
<dbReference type="InterPro" id="IPR036116">
    <property type="entry name" value="FN3_sf"/>
</dbReference>
<dbReference type="SMART" id="SM00637">
    <property type="entry name" value="CBD_II"/>
    <property type="match status" value="1"/>
</dbReference>
<dbReference type="SUPFAM" id="SSF49384">
    <property type="entry name" value="Carbohydrate-binding domain"/>
    <property type="match status" value="1"/>
</dbReference>
<dbReference type="SMART" id="SM00060">
    <property type="entry name" value="FN3"/>
    <property type="match status" value="1"/>
</dbReference>
<dbReference type="Pfam" id="PF01670">
    <property type="entry name" value="Glyco_hydro_12"/>
    <property type="match status" value="1"/>
</dbReference>
<dbReference type="Proteomes" id="UP001592582">
    <property type="component" value="Unassembled WGS sequence"/>
</dbReference>
<dbReference type="PANTHER" id="PTHR34002:SF9">
    <property type="entry name" value="XYLOGLUCAN-SPECIFIC ENDO-BETA-1,4-GLUCANASE A"/>
    <property type="match status" value="1"/>
</dbReference>
<accession>A0ABV6V2M9</accession>
<dbReference type="InterPro" id="IPR002594">
    <property type="entry name" value="GH12"/>
</dbReference>
<protein>
    <submittedName>
        <fullName evidence="1">Cellulose binding domain-containing protein</fullName>
    </submittedName>
</protein>
<dbReference type="SUPFAM" id="SSF49899">
    <property type="entry name" value="Concanavalin A-like lectins/glucanases"/>
    <property type="match status" value="1"/>
</dbReference>
<dbReference type="Gene3D" id="2.60.40.290">
    <property type="match status" value="1"/>
</dbReference>
<dbReference type="Pfam" id="PF00553">
    <property type="entry name" value="CBM_2"/>
    <property type="match status" value="1"/>
</dbReference>
<dbReference type="InterPro" id="IPR013783">
    <property type="entry name" value="Ig-like_fold"/>
</dbReference>
<dbReference type="EMBL" id="JBHEZX010000001">
    <property type="protein sequence ID" value="MFC1407974.1"/>
    <property type="molecule type" value="Genomic_DNA"/>
</dbReference>
<dbReference type="SUPFAM" id="SSF49265">
    <property type="entry name" value="Fibronectin type III"/>
    <property type="match status" value="1"/>
</dbReference>
<dbReference type="PROSITE" id="PS50853">
    <property type="entry name" value="FN3"/>
    <property type="match status" value="1"/>
</dbReference>
<proteinExistence type="predicted"/>
<dbReference type="InterPro" id="IPR008965">
    <property type="entry name" value="CBM2/CBM3_carb-bd_dom_sf"/>
</dbReference>
<comment type="caution">
    <text evidence="1">The sequence shown here is derived from an EMBL/GenBank/DDBJ whole genome shotgun (WGS) entry which is preliminary data.</text>
</comment>
<name>A0ABV6V2M9_9ACTN</name>
<sequence>MVALPKFKAATAVAALLAALLIPFAGAGGAQAADTTTCAPQGTLPVNNGEYTLQANEWNSSLQQCVTSSGGTAWSVSTANFNLGTSGAPATYPSLYKGCHWGACTTGSNLPIQISSLGSATSSWSTVQPASGAYDVAYDLWINSTPTTAGQPDGTEIMIWLNSRGGVQPFGSQTGTSSAAGHSWNVWTGQQTSWKIISYVLQGGGTSFSNLDVKALINDAVSRGSVNPAHYLIDAEAGFEIWQGGQGLATSSFSFNATSGTGGGGGGDTQPPTAPSNLAVSGTTSSSAALSWTGSTDNVGVTGYNVYRGGTLVGTATGTSYTDTGLSASTGYSYTVKAVDAAGNLSAASNSVTATTQAGSGGGGSGSGCAASLAVTNQWNPGFTDTVTVTNRGTSATHGWTVTWTWPNGQQETSAWNAAVSQSGSAVTATNLSYNGAVAPGASTTFGVQGSWSGSNGVPSLSCTAS</sequence>
<dbReference type="CDD" id="cd00063">
    <property type="entry name" value="FN3"/>
    <property type="match status" value="1"/>
</dbReference>
<dbReference type="PROSITE" id="PS51173">
    <property type="entry name" value="CBM2"/>
    <property type="match status" value="1"/>
</dbReference>
<organism evidence="1 2">
    <name type="scientific">Streptacidiphilus alkalitolerans</name>
    <dbReference type="NCBI Taxonomy" id="3342712"/>
    <lineage>
        <taxon>Bacteria</taxon>
        <taxon>Bacillati</taxon>
        <taxon>Actinomycetota</taxon>
        <taxon>Actinomycetes</taxon>
        <taxon>Kitasatosporales</taxon>
        <taxon>Streptomycetaceae</taxon>
        <taxon>Streptacidiphilus</taxon>
    </lineage>
</organism>